<evidence type="ECO:0000256" key="4">
    <source>
        <dbReference type="ARBA" id="ARBA00022801"/>
    </source>
</evidence>
<feature type="region of interest" description="Disordered" evidence="7">
    <location>
        <begin position="949"/>
        <end position="976"/>
    </location>
</feature>
<accession>A0A9W8I985</accession>
<feature type="domain" description="Chromo" evidence="8">
    <location>
        <begin position="20"/>
        <end position="70"/>
    </location>
</feature>
<feature type="region of interest" description="Disordered" evidence="7">
    <location>
        <begin position="1828"/>
        <end position="1848"/>
    </location>
</feature>
<dbReference type="OrthoDB" id="5857104at2759"/>
<feature type="domain" description="Helicase ATP-binding" evidence="9">
    <location>
        <begin position="678"/>
        <end position="866"/>
    </location>
</feature>
<dbReference type="InterPro" id="IPR038718">
    <property type="entry name" value="SNF2-like_sf"/>
</dbReference>
<feature type="compositionally biased region" description="Basic and acidic residues" evidence="7">
    <location>
        <begin position="249"/>
        <end position="263"/>
    </location>
</feature>
<feature type="region of interest" description="Disordered" evidence="7">
    <location>
        <begin position="286"/>
        <end position="321"/>
    </location>
</feature>
<dbReference type="PROSITE" id="PS51194">
    <property type="entry name" value="HELICASE_CTER"/>
    <property type="match status" value="1"/>
</dbReference>
<evidence type="ECO:0000256" key="6">
    <source>
        <dbReference type="ARBA" id="ARBA00023242"/>
    </source>
</evidence>
<dbReference type="PROSITE" id="PS50013">
    <property type="entry name" value="CHROMO_2"/>
    <property type="match status" value="2"/>
</dbReference>
<dbReference type="Proteomes" id="UP001139887">
    <property type="component" value="Unassembled WGS sequence"/>
</dbReference>
<dbReference type="SMART" id="SM00487">
    <property type="entry name" value="DEXDc"/>
    <property type="match status" value="1"/>
</dbReference>
<dbReference type="InterPro" id="IPR027417">
    <property type="entry name" value="P-loop_NTPase"/>
</dbReference>
<evidence type="ECO:0000313" key="11">
    <source>
        <dbReference type="EMBL" id="KAJ2850702.1"/>
    </source>
</evidence>
<feature type="region of interest" description="Disordered" evidence="7">
    <location>
        <begin position="1326"/>
        <end position="1360"/>
    </location>
</feature>
<dbReference type="InterPro" id="IPR014001">
    <property type="entry name" value="Helicase_ATP-bd"/>
</dbReference>
<dbReference type="GO" id="GO:0140658">
    <property type="term" value="F:ATP-dependent chromatin remodeler activity"/>
    <property type="evidence" value="ECO:0007669"/>
    <property type="project" value="TreeGrafter"/>
</dbReference>
<sequence length="2312" mass="258388">MQIFGALTVTPREAHMDDVYEVDRIIGRRVSIARKTEYLIYWKGYDMNECSWVGDDDLECPGAVEQFEQECFRLRKQRQLNPNAESIDYYDNNGMATLIDVGKEIFANGVSPFYDMMDDFSFAATANNSEGVSPRLGSSTGRDRRIMVASNGWNRLKREPNFKGRIVQIRGAISDAPGNVYYLSEWDDGKSTWESPKAFDRSLSVLTKFENSCYMRERQSLVRLFQQSRASADPSIMQTREPKYMLEKVHARDGSHPRSDRLSKLSSADENDSSLIDLSTSVLLSGDSAPSNAKESAIKPKQSSHLRQLSSGSSSSGASDIPLAAIMDGDLPKRRRVSAHVFIDHVEGSMAKRRRLEKIQQRELMTDSDDNDVVGVARTAQAAEEPAKVSTMERATDAKCGVCQLEDNVQLASAQEGYTCGECNIAYHKTCYIKLAERLKLDPVYIASLKHPDPGFVCWFCHEYGTLSVEEFLTWRIDSSSPATSLAHRIGLLGKVDVIVKWKGISYRRLSWVPYVWLSTTRRSVTLRNMKLQIQMNVPAPLLSKCVNDDYYHPACIIGVKPAEPWLQSRREQQLREGRTKVARNAWELFTSYEKVWVAWRGLDISSATWEVPPSPLEDEADYAEWNDVFMAWKHAEMVSLAERRVKQMYFTRYSTQPSFVAGGTMKDYQMEGAQWLFQRWRQRESAVLADEMGMGKTIQTIVFLLMVYHMSIEPGLGITDAIASNTGTFPFLVVVPTTLVDNWMREFRLWAPSLVVAQLSGRSASREVQMKHTLFRTVHGRRDLKCHVVLTSYEALNNPAGAEAMAKITWQAMIVDEGHRLKNDQTKTFQTLQKFRSRMRVLLTGTPLQNNLGELHSVMSFVDPNKFKPGDDSMLSAETAADIERTKDAVRPYILRRTKADLPNLVPPRYEVILPVSMTGLQRKLYRATLTRNVALLRDIATAIHAHDDDVSSTPASETDAGGRLRSSGTKKPTQLKKTRVSSLNNILVEVRRILSHPYGVPEVEPEFPTEEEKHRHLIEACGKLKLFHVLLTELRRRGHRVLLFAQFKDTLSILEDYLDGEGVGYERIDGDTPSFLRQTRVSAFNAPDSTSTVFLSSTRTGGLGINLTSADVVVIYDCDYNPHADLQAMARAHRIGQTKPVYVFKLVTQDTAEERIVEMATRKLLLDQLVIQSIDETLDSQQKQQQQHPGELEQALRHGASLLFDATAEKQAEERAIVYDSTRVQQLLDQCQEAVKVEQEKQKEKQASTAAADFSRVWTLDRNGHMNAASADVTEEKEPEDIWEQLLEKTGEQAASAKPYAMLSTEDINGRLLRARRHKVDYAEGVSLKKQQQKQKDTQDDSEWAENLNEEDEEDLNVEQQLTQEQMKTQQSMQPILVTKDDFLAIVNMHRSRQIATYLEEDQKLPPMAAVHAQDVVSQFEAISHRTQLFSGTIPGDGSPRLFFPIPANLRLRNKAQLPEQPTSSSCPICAGVRSHKRDYCPYISDPQFMAGIENIKRIPHYWRHPYYHNFVVWYIIQYMWFVLGHPQGEAVHQQNVQKWPEYGMDAKLFMPEVRAIRERRAQAQAARRQQHVQLQALRGQQLYRNYQNFYRTFELTSGDFDTIGESQSPRETAVRNYMLYSKDSEPYRRFCNVLTTQPVNFQQVNNREWLKVHLKWLYNYRMQVLQATRQMPRGKVGINSMYTNSMSLRFISMRIEQVRLRIRQLNERPVQLLYKPQRAAPASVVPAPLGIAASSGSASEGMPASMAPLSTVPVSAASSPVATPAPVVSSPAAKPSSLASALAAKPAAAAPLPASIPVAKSATAAFTPLVTPASAALASSALPPSPASAPAAATTNGSSTSNSTAPLSSVEIYTYIRLLGDLKTTINTSDFSTDDQNWLTQLIQYMEELRGYLVNILSDINMGSPALDHAVRLLNMMVDEHQELVAKGPSSGDTLAASKDVNFAILKLWSRVKGSLQNSKTVPVSSDAKTTPNSPSMRPSVQRTPQVVSQSNSSAGRDAAAVSSPQIAAAQSVSVRPNALAAVTRPVASTSNVSTAVSPMSSSHQQSPSVAQSGIEISQERYNADVVTPSTLPEFPMRSQYSTVSLPDSTMQPPAYSYQHPTSAMTTTAITAATAMTTTAMPMQAANQYYQSGIRNAPYNISAASSAGYSPAKFVNAMQMNGISNQQQVPANMLALSAQQAELLVIQQRQQQQQQQQYYNAQVKAAPPPMLLTPPNSSNFMQPQQSINSFPLMNQSSSSMAPVTASFDLACLLCDDPGHQSSNCPFRKDIRVLTRRRVAIDDNHALAPGIRETTLNIIDLYIQKAYADK</sequence>
<dbReference type="PANTHER" id="PTHR45623">
    <property type="entry name" value="CHROMODOMAIN-HELICASE-DNA-BINDING PROTEIN 3-RELATED-RELATED"/>
    <property type="match status" value="1"/>
</dbReference>
<reference evidence="11" key="1">
    <citation type="submission" date="2022-07" db="EMBL/GenBank/DDBJ databases">
        <title>Phylogenomic reconstructions and comparative analyses of Kickxellomycotina fungi.</title>
        <authorList>
            <person name="Reynolds N.K."/>
            <person name="Stajich J.E."/>
            <person name="Barry K."/>
            <person name="Grigoriev I.V."/>
            <person name="Crous P."/>
            <person name="Smith M.E."/>
        </authorList>
    </citation>
    <scope>NUCLEOTIDE SEQUENCE</scope>
    <source>
        <strain evidence="11">NRRL 1566</strain>
    </source>
</reference>
<dbReference type="Pfam" id="PF00271">
    <property type="entry name" value="Helicase_C"/>
    <property type="match status" value="1"/>
</dbReference>
<dbReference type="CDD" id="cd17919">
    <property type="entry name" value="DEXHc_Snf"/>
    <property type="match status" value="1"/>
</dbReference>
<feature type="domain" description="Chromo" evidence="8">
    <location>
        <begin position="467"/>
        <end position="514"/>
    </location>
</feature>
<dbReference type="GO" id="GO:0005634">
    <property type="term" value="C:nucleus"/>
    <property type="evidence" value="ECO:0007669"/>
    <property type="project" value="UniProtKB-SubCell"/>
</dbReference>
<dbReference type="GO" id="GO:0003677">
    <property type="term" value="F:DNA binding"/>
    <property type="evidence" value="ECO:0007669"/>
    <property type="project" value="TreeGrafter"/>
</dbReference>
<proteinExistence type="predicted"/>
<dbReference type="SMART" id="SM00298">
    <property type="entry name" value="CHROMO"/>
    <property type="match status" value="2"/>
</dbReference>
<dbReference type="SUPFAM" id="SSF54160">
    <property type="entry name" value="Chromo domain-like"/>
    <property type="match status" value="1"/>
</dbReference>
<dbReference type="InterPro" id="IPR049730">
    <property type="entry name" value="SNF2/RAD54-like_C"/>
</dbReference>
<evidence type="ECO:0000259" key="9">
    <source>
        <dbReference type="PROSITE" id="PS51192"/>
    </source>
</evidence>
<evidence type="ECO:0000313" key="12">
    <source>
        <dbReference type="Proteomes" id="UP001139887"/>
    </source>
</evidence>
<dbReference type="PANTHER" id="PTHR45623:SF17">
    <property type="entry name" value="CHROMODOMAIN-HELICASE-DNA-BINDING PROTEIN 3-RELATED"/>
    <property type="match status" value="1"/>
</dbReference>
<keyword evidence="3" id="KW-0547">Nucleotide-binding</keyword>
<keyword evidence="12" id="KW-1185">Reference proteome</keyword>
<feature type="domain" description="Helicase C-terminal" evidence="10">
    <location>
        <begin position="1025"/>
        <end position="1179"/>
    </location>
</feature>
<dbReference type="CDD" id="cd18793">
    <property type="entry name" value="SF2_C_SNF"/>
    <property type="match status" value="1"/>
</dbReference>
<dbReference type="Gene3D" id="3.40.50.300">
    <property type="entry name" value="P-loop containing nucleotide triphosphate hydrolases"/>
    <property type="match status" value="1"/>
</dbReference>
<keyword evidence="4" id="KW-0378">Hydrolase</keyword>
<dbReference type="EMBL" id="JANBUW010000025">
    <property type="protein sequence ID" value="KAJ2850702.1"/>
    <property type="molecule type" value="Genomic_DNA"/>
</dbReference>
<feature type="compositionally biased region" description="Acidic residues" evidence="7">
    <location>
        <begin position="1342"/>
        <end position="1359"/>
    </location>
</feature>
<dbReference type="Gene3D" id="3.40.50.10810">
    <property type="entry name" value="Tandem AAA-ATPase domain"/>
    <property type="match status" value="1"/>
</dbReference>
<comment type="subcellular location">
    <subcellularLocation>
        <location evidence="1">Nucleus</location>
    </subcellularLocation>
</comment>
<organism evidence="11 12">
    <name type="scientific">Coemansia brasiliensis</name>
    <dbReference type="NCBI Taxonomy" id="2650707"/>
    <lineage>
        <taxon>Eukaryota</taxon>
        <taxon>Fungi</taxon>
        <taxon>Fungi incertae sedis</taxon>
        <taxon>Zoopagomycota</taxon>
        <taxon>Kickxellomycotina</taxon>
        <taxon>Kickxellomycetes</taxon>
        <taxon>Kickxellales</taxon>
        <taxon>Kickxellaceae</taxon>
        <taxon>Coemansia</taxon>
    </lineage>
</organism>
<name>A0A9W8I985_9FUNG</name>
<dbReference type="GO" id="GO:0016887">
    <property type="term" value="F:ATP hydrolysis activity"/>
    <property type="evidence" value="ECO:0007669"/>
    <property type="project" value="TreeGrafter"/>
</dbReference>
<protein>
    <submittedName>
        <fullName evidence="11">Uncharacterized protein</fullName>
    </submittedName>
</protein>
<feature type="compositionally biased region" description="Low complexity" evidence="7">
    <location>
        <begin position="303"/>
        <end position="319"/>
    </location>
</feature>
<dbReference type="InterPro" id="IPR000953">
    <property type="entry name" value="Chromo/chromo_shadow_dom"/>
</dbReference>
<feature type="compositionally biased region" description="Polar residues" evidence="7">
    <location>
        <begin position="1962"/>
        <end position="1998"/>
    </location>
</feature>
<evidence type="ECO:0000259" key="10">
    <source>
        <dbReference type="PROSITE" id="PS51194"/>
    </source>
</evidence>
<dbReference type="GO" id="GO:0042393">
    <property type="term" value="F:histone binding"/>
    <property type="evidence" value="ECO:0007669"/>
    <property type="project" value="TreeGrafter"/>
</dbReference>
<dbReference type="GO" id="GO:0000785">
    <property type="term" value="C:chromatin"/>
    <property type="evidence" value="ECO:0007669"/>
    <property type="project" value="TreeGrafter"/>
</dbReference>
<dbReference type="GO" id="GO:0005524">
    <property type="term" value="F:ATP binding"/>
    <property type="evidence" value="ECO:0007669"/>
    <property type="project" value="UniProtKB-KW"/>
</dbReference>
<dbReference type="InterPro" id="IPR016197">
    <property type="entry name" value="Chromo-like_dom_sf"/>
</dbReference>
<comment type="caution">
    <text evidence="11">The sequence shown here is derived from an EMBL/GenBank/DDBJ whole genome shotgun (WGS) entry which is preliminary data.</text>
</comment>
<gene>
    <name evidence="11" type="ORF">IWW36_001670</name>
</gene>
<feature type="region of interest" description="Disordered" evidence="7">
    <location>
        <begin position="1962"/>
        <end position="2003"/>
    </location>
</feature>
<keyword evidence="5" id="KW-0067">ATP-binding</keyword>
<keyword evidence="6" id="KW-0539">Nucleus</keyword>
<dbReference type="SUPFAM" id="SSF52540">
    <property type="entry name" value="P-loop containing nucleoside triphosphate hydrolases"/>
    <property type="match status" value="2"/>
</dbReference>
<evidence type="ECO:0000256" key="5">
    <source>
        <dbReference type="ARBA" id="ARBA00022840"/>
    </source>
</evidence>
<dbReference type="Pfam" id="PF00176">
    <property type="entry name" value="SNF2-rel_dom"/>
    <property type="match status" value="1"/>
</dbReference>
<evidence type="ECO:0000256" key="7">
    <source>
        <dbReference type="SAM" id="MobiDB-lite"/>
    </source>
</evidence>
<dbReference type="PROSITE" id="PS51192">
    <property type="entry name" value="HELICASE_ATP_BIND_1"/>
    <property type="match status" value="1"/>
</dbReference>
<evidence type="ECO:0000256" key="3">
    <source>
        <dbReference type="ARBA" id="ARBA00022741"/>
    </source>
</evidence>
<dbReference type="SMART" id="SM00490">
    <property type="entry name" value="HELICc"/>
    <property type="match status" value="1"/>
</dbReference>
<feature type="region of interest" description="Disordered" evidence="7">
    <location>
        <begin position="249"/>
        <end position="268"/>
    </location>
</feature>
<dbReference type="CDD" id="cd00024">
    <property type="entry name" value="CD_CSD"/>
    <property type="match status" value="1"/>
</dbReference>
<dbReference type="InterPro" id="IPR000330">
    <property type="entry name" value="SNF2_N"/>
</dbReference>
<evidence type="ECO:0000256" key="1">
    <source>
        <dbReference type="ARBA" id="ARBA00004123"/>
    </source>
</evidence>
<dbReference type="InterPro" id="IPR001650">
    <property type="entry name" value="Helicase_C-like"/>
</dbReference>
<dbReference type="Pfam" id="PF00385">
    <property type="entry name" value="Chromo"/>
    <property type="match status" value="1"/>
</dbReference>
<dbReference type="Gene3D" id="2.40.50.40">
    <property type="match status" value="1"/>
</dbReference>
<evidence type="ECO:0000256" key="2">
    <source>
        <dbReference type="ARBA" id="ARBA00022737"/>
    </source>
</evidence>
<evidence type="ECO:0000259" key="8">
    <source>
        <dbReference type="PROSITE" id="PS50013"/>
    </source>
</evidence>
<dbReference type="GO" id="GO:0003682">
    <property type="term" value="F:chromatin binding"/>
    <property type="evidence" value="ECO:0007669"/>
    <property type="project" value="TreeGrafter"/>
</dbReference>
<keyword evidence="2" id="KW-0677">Repeat</keyword>
<dbReference type="InterPro" id="IPR023780">
    <property type="entry name" value="Chromo_domain"/>
</dbReference>